<evidence type="ECO:0000259" key="1">
    <source>
        <dbReference type="Pfam" id="PF14479"/>
    </source>
</evidence>
<sequence length="577" mass="65559">MEIAAAALQFTSTAIQAFHGCVIAIELFRTAQRMGADAEFFNTGLEFEKYRLIAWASRVGILNDNENQIINWHLASMILGQLESLLTSANVLRDKYSLDVSEADILAMNESSTTESTRSSVSKLIARLKPDLHTNTSKIISESNSAGRKLRWAARDRDKLKGLLKQISWLVNKLEFLLDSTERQQERKNYNRLLREVISLTTTTTEAGQIRDLFDDEPSTRKPINAAAYLKQVRLTLGADKREDEIIPKQPGNVAEVRLPKLAVLGRSLKPWGDYDLFSSSLEFATYRNQQVLIQWKTTERIQWERYTVQMKCLAVFLLSLSDKSFHSLPCLGYYPLEAQSRHGIMYSLPESGDWDFRSLKTLISTHPFVSLKRRLEIMREIADTVLQLHTAGWLHKSLRSENIIFLAPRGSDETVFLNSEPYVIGYEYSRSDTSDSAALFTELPDTDLAADLYRHPQARGANRETFQKRFDMYAMACIFTELIMWKPLVEIFSSYVTPGLASTMNAAQASNEAIKLPSLEELLQNESAVRCLVYQSGETLFEVVRKSASAERAMEGEEALLEDQTAIVNQLEWCRI</sequence>
<comment type="caution">
    <text evidence="2">The sequence shown here is derived from an EMBL/GenBank/DDBJ whole genome shotgun (WGS) entry which is preliminary data.</text>
</comment>
<dbReference type="InterPro" id="IPR029498">
    <property type="entry name" value="HeLo_dom"/>
</dbReference>
<dbReference type="PANTHER" id="PTHR37542:SF3">
    <property type="entry name" value="PRION-INHIBITION AND PROPAGATION HELO DOMAIN-CONTAINING PROTEIN"/>
    <property type="match status" value="1"/>
</dbReference>
<evidence type="ECO:0000313" key="2">
    <source>
        <dbReference type="EMBL" id="KAJ3576577.1"/>
    </source>
</evidence>
<dbReference type="Gene3D" id="1.20.120.1020">
    <property type="entry name" value="Prion-inhibition and propagation, HeLo domain"/>
    <property type="match status" value="1"/>
</dbReference>
<accession>A0A9W8NHH3</accession>
<proteinExistence type="predicted"/>
<dbReference type="Gene3D" id="1.10.510.10">
    <property type="entry name" value="Transferase(Phosphotransferase) domain 1"/>
    <property type="match status" value="1"/>
</dbReference>
<dbReference type="OrthoDB" id="1911848at2759"/>
<dbReference type="Pfam" id="PF14479">
    <property type="entry name" value="HeLo"/>
    <property type="match status" value="1"/>
</dbReference>
<keyword evidence="3" id="KW-1185">Reference proteome</keyword>
<protein>
    <recommendedName>
        <fullName evidence="1">Prion-inhibition and propagation HeLo domain-containing protein</fullName>
    </recommendedName>
</protein>
<dbReference type="VEuPathDB" id="FungiDB:F4678DRAFT_184100"/>
<dbReference type="AlphaFoldDB" id="A0A9W8NHH3"/>
<dbReference type="PANTHER" id="PTHR37542">
    <property type="entry name" value="HELO DOMAIN-CONTAINING PROTEIN-RELATED"/>
    <property type="match status" value="1"/>
</dbReference>
<dbReference type="SUPFAM" id="SSF56112">
    <property type="entry name" value="Protein kinase-like (PK-like)"/>
    <property type="match status" value="1"/>
</dbReference>
<gene>
    <name evidence="2" type="ORF">NPX13_g3652</name>
</gene>
<organism evidence="2 3">
    <name type="scientific">Xylaria arbuscula</name>
    <dbReference type="NCBI Taxonomy" id="114810"/>
    <lineage>
        <taxon>Eukaryota</taxon>
        <taxon>Fungi</taxon>
        <taxon>Dikarya</taxon>
        <taxon>Ascomycota</taxon>
        <taxon>Pezizomycotina</taxon>
        <taxon>Sordariomycetes</taxon>
        <taxon>Xylariomycetidae</taxon>
        <taxon>Xylariales</taxon>
        <taxon>Xylariaceae</taxon>
        <taxon>Xylaria</taxon>
    </lineage>
</organism>
<feature type="domain" description="Prion-inhibition and propagation HeLo" evidence="1">
    <location>
        <begin position="11"/>
        <end position="187"/>
    </location>
</feature>
<dbReference type="EMBL" id="JANPWZ010000468">
    <property type="protein sequence ID" value="KAJ3576577.1"/>
    <property type="molecule type" value="Genomic_DNA"/>
</dbReference>
<reference evidence="2" key="1">
    <citation type="submission" date="2022-07" db="EMBL/GenBank/DDBJ databases">
        <title>Genome Sequence of Xylaria arbuscula.</title>
        <authorList>
            <person name="Buettner E."/>
        </authorList>
    </citation>
    <scope>NUCLEOTIDE SEQUENCE</scope>
    <source>
        <strain evidence="2">VT107</strain>
    </source>
</reference>
<dbReference type="InterPro" id="IPR011009">
    <property type="entry name" value="Kinase-like_dom_sf"/>
</dbReference>
<dbReference type="InterPro" id="IPR038305">
    <property type="entry name" value="HeLo_sf"/>
</dbReference>
<evidence type="ECO:0000313" key="3">
    <source>
        <dbReference type="Proteomes" id="UP001148614"/>
    </source>
</evidence>
<dbReference type="Proteomes" id="UP001148614">
    <property type="component" value="Unassembled WGS sequence"/>
</dbReference>
<name>A0A9W8NHH3_9PEZI</name>